<keyword evidence="3 15" id="KW-0167">Capsid protein</keyword>
<dbReference type="InterPro" id="IPR000784">
    <property type="entry name" value="Late_L2"/>
</dbReference>
<keyword evidence="13 15" id="KW-1015">Disulfide bond</keyword>
<feature type="disulfide bond" evidence="15">
    <location>
        <begin position="32"/>
        <end position="38"/>
    </location>
</feature>
<dbReference type="RefSeq" id="YP_009553361.1">
    <property type="nucleotide sequence ID" value="NC_040785.1"/>
</dbReference>
<keyword evidence="2 15" id="KW-0597">Phosphoprotein</keyword>
<comment type="similarity">
    <text evidence="15">Belongs to the papillomaviridae L2 protein family.</text>
</comment>
<dbReference type="GO" id="GO:0075732">
    <property type="term" value="P:viral penetration into host nucleus"/>
    <property type="evidence" value="ECO:0007669"/>
    <property type="project" value="UniProtKB-KW"/>
</dbReference>
<dbReference type="GO" id="GO:0005198">
    <property type="term" value="F:structural molecule activity"/>
    <property type="evidence" value="ECO:0007669"/>
    <property type="project" value="UniProtKB-UniRule"/>
</dbReference>
<evidence type="ECO:0000256" key="4">
    <source>
        <dbReference type="ARBA" id="ARBA00022562"/>
    </source>
</evidence>
<name>A0A2R2Z1A6_9PAPI</name>
<evidence type="ECO:0000256" key="15">
    <source>
        <dbReference type="HAMAP-Rule" id="MF_04003"/>
    </source>
</evidence>
<dbReference type="HAMAP" id="MF_04003">
    <property type="entry name" value="PPV_L2"/>
    <property type="match status" value="1"/>
</dbReference>
<dbReference type="GO" id="GO:0003677">
    <property type="term" value="F:DNA binding"/>
    <property type="evidence" value="ECO:0007669"/>
    <property type="project" value="UniProtKB-UniRule"/>
</dbReference>
<evidence type="ECO:0000256" key="1">
    <source>
        <dbReference type="ARBA" id="ARBA00022524"/>
    </source>
</evidence>
<sequence length="554" mass="60033">MFVFLSVCVVTLIMATVNRRKRASDWDLYRACRGGADCISDVVNKYEHKTPADKVLQYGGAGVFLGGLGIGTGSGALGVRPGVTGPAEEIPLVTLGERTTITDTGSGRTPSLGSTSFGGTSRFGSGFGGRIDLISAGRGRVTTSDVSVNTVDSVTPSVILPETVPADPGIELQVFTDVEDSVQVTVSSSVDEGEVAVLEVPATESFGRPSQVTTRGGGGKVHHSRHVVPAETGTILGETSETQNIFIEGSGVGDSYSESIELWTYSRPRYSTPDSEPPVNRRGINNPFSKRYYKQVTVEDPQFLTEPQKLVSNVFENPAFVDDVDDSIPFLDTDTRPYNTESDFLDIGRLGRVQYTVSPGEGLGVSRIGTRFTIKTRSGVTIGEQVHYRYPLSPITGASEDIELQNLVTGMSEGVLDSLNDTVVETLNNAMLESVDLDDISDFLSVSSSVLENELMDNVEDITFGQLAFRDEGETEVFTYPDYSNTQKAGVTVISEDNVTGTKSGDVVNETTINTHGNDSLIDVLVIDDYNFYLSYYLHPANFPKKKRRKLWYM</sequence>
<evidence type="ECO:0000256" key="13">
    <source>
        <dbReference type="ARBA" id="ARBA00023157"/>
    </source>
</evidence>
<evidence type="ECO:0000256" key="12">
    <source>
        <dbReference type="ARBA" id="ARBA00023125"/>
    </source>
</evidence>
<dbReference type="GO" id="GO:0075521">
    <property type="term" value="P:microtubule-dependent intracellular transport of viral material towards nucleus"/>
    <property type="evidence" value="ECO:0007669"/>
    <property type="project" value="UniProtKB-UniRule"/>
</dbReference>
<dbReference type="GO" id="GO:0019028">
    <property type="term" value="C:viral capsid"/>
    <property type="evidence" value="ECO:0007669"/>
    <property type="project" value="UniProtKB-UniRule"/>
</dbReference>
<accession>A0A2R2Z1A6</accession>
<keyword evidence="4 15" id="KW-1048">Host nucleus</keyword>
<dbReference type="GO" id="GO:0042025">
    <property type="term" value="C:host cell nucleus"/>
    <property type="evidence" value="ECO:0007669"/>
    <property type="project" value="UniProtKB-SubCell"/>
</dbReference>
<keyword evidence="1 15" id="KW-1163">Viral penetration into host nucleus</keyword>
<evidence type="ECO:0000313" key="16">
    <source>
        <dbReference type="EMBL" id="AOS89498.1"/>
    </source>
</evidence>
<dbReference type="OrthoDB" id="8047at10239"/>
<comment type="caution">
    <text evidence="15">Lacks conserved residue(s) required for the propagation of feature annotation.</text>
</comment>
<keyword evidence="12 15" id="KW-0238">DNA-binding</keyword>
<comment type="PTM">
    <text evidence="15">Highly phosphorylated.</text>
</comment>
<keyword evidence="9 15" id="KW-1177">Microtubular inwards viral transport</keyword>
<evidence type="ECO:0000256" key="5">
    <source>
        <dbReference type="ARBA" id="ARBA00022581"/>
    </source>
</evidence>
<evidence type="ECO:0000256" key="11">
    <source>
        <dbReference type="ARBA" id="ARBA00023120"/>
    </source>
</evidence>
<evidence type="ECO:0000256" key="2">
    <source>
        <dbReference type="ARBA" id="ARBA00022553"/>
    </source>
</evidence>
<evidence type="ECO:0000256" key="9">
    <source>
        <dbReference type="ARBA" id="ARBA00022952"/>
    </source>
</evidence>
<dbReference type="Pfam" id="PF00513">
    <property type="entry name" value="Late_protein_L2"/>
    <property type="match status" value="1"/>
</dbReference>
<keyword evidence="11 15" id="KW-1176">Cytoplasmic inwards viral transport</keyword>
<comment type="subcellular location">
    <subcellularLocation>
        <location evidence="15">Virion</location>
    </subcellularLocation>
    <subcellularLocation>
        <location evidence="15">Host nucleus</location>
    </subcellularLocation>
</comment>
<dbReference type="GO" id="GO:0043657">
    <property type="term" value="C:host cell"/>
    <property type="evidence" value="ECO:0007669"/>
    <property type="project" value="GOC"/>
</dbReference>
<keyword evidence="7 15" id="KW-0946">Virion</keyword>
<gene>
    <name evidence="15 16" type="primary">L2</name>
</gene>
<evidence type="ECO:0000256" key="8">
    <source>
        <dbReference type="ARBA" id="ARBA00022921"/>
    </source>
</evidence>
<comment type="function">
    <text evidence="15">Minor protein of the capsid that localizes along the inner surface of the virion, within the central cavities beneath the L1 pentamers. Plays a role in capsid stabilization through interaction with the major capsid protein L1. Once the virion enters the host cell, L2 escorts the genomic DNA into the nucleus by promoting escape from the endosomal compartments and traffic through the host Golgi network. Mechanistically, the C-terminus of L2 possesses a cell-penetrating peptide that protudes from the host endosome, interacts with host cytoplasmic retromer cargo and thereby mediates the capsid delivery to the host trans-Golgi network. Plays a role through its interaction with host dynein in the intracellular microtubule-dependent transport of viral capsid toward the nucleus. Mediates the viral genome import into the nucleus through binding to host importins. Once within the nucleus, L2 localizes viral genomes to host PML bodies in order to activate early gene expression for establishment of infection. Later on, promotes late gene expression by interacting with the viral E2 protein and by inhibiting its transcriptional activation functions. During virion assembly, encapsidates the genome by direct interaction with the viral DNA.</text>
</comment>
<evidence type="ECO:0000256" key="10">
    <source>
        <dbReference type="ARBA" id="ARBA00023046"/>
    </source>
</evidence>
<dbReference type="EMBL" id="KT852571">
    <property type="protein sequence ID" value="AOS89498.1"/>
    <property type="molecule type" value="Genomic_DNA"/>
</dbReference>
<proteinExistence type="inferred from homology"/>
<evidence type="ECO:0000256" key="7">
    <source>
        <dbReference type="ARBA" id="ARBA00022844"/>
    </source>
</evidence>
<keyword evidence="10" id="KW-1039">Host endosome</keyword>
<reference evidence="16 17" key="1">
    <citation type="submission" date="2015-09" db="EMBL/GenBank/DDBJ databases">
        <title>Exploring papillomavirus diversity in European mammals.</title>
        <authorList>
            <person name="Mengual-Chulia B."/>
            <person name="Wibbelt G."/>
            <person name="Gottschling M."/>
            <person name="Bravo I.G."/>
        </authorList>
    </citation>
    <scope>NUCLEOTIDE SEQUENCE [LARGE SCALE GENOMIC DNA]</scope>
    <source>
        <strain evidence="16">IZW 39/08</strain>
    </source>
</reference>
<organism evidence="16 17">
    <name type="scientific">Rusa timorensis papillomavirus type 2</name>
    <dbReference type="NCBI Taxonomy" id="1905556"/>
    <lineage>
        <taxon>Viruses</taxon>
        <taxon>Monodnaviria</taxon>
        <taxon>Shotokuvirae</taxon>
        <taxon>Cossaviricota</taxon>
        <taxon>Papovaviricetes</taxon>
        <taxon>Zurhausenvirales</taxon>
        <taxon>Papillomaviridae</taxon>
    </lineage>
</organism>
<comment type="subunit">
    <text evidence="15">Interacts with major capsid protein L1. Interacts with E2; this interaction inhibits E2 transcriptional activity but not the DNA replication function E2. Interacts with host HSPA8; this interaction is required for L2 nuclear translocation. Interacts with host importins KPNB2 and KPNB3. Forms a complex with importin alpha2-beta1 heterodimers via interaction with the importin alpha2 adapter. Interacts with host DYNLT1; this interaction is essential for virus intracellular transport during entry. Interacts (via C-terminus) with host retromer subunits VPS35 AND VPS29.</text>
</comment>
<dbReference type="Proteomes" id="UP000290390">
    <property type="component" value="Genome"/>
</dbReference>
<keyword evidence="14 15" id="KW-1160">Virus entry into host cell</keyword>
<evidence type="ECO:0000256" key="6">
    <source>
        <dbReference type="ARBA" id="ARBA00022812"/>
    </source>
</evidence>
<dbReference type="GeneID" id="41700662"/>
<keyword evidence="5 15" id="KW-0945">Host-virus interaction</keyword>
<keyword evidence="8 15" id="KW-0426">Late protein</keyword>
<keyword evidence="6" id="KW-1040">Host Golgi apparatus</keyword>
<protein>
    <recommendedName>
        <fullName evidence="15">Minor capsid protein L2</fullName>
    </recommendedName>
</protein>
<dbReference type="KEGG" id="vg:41700662"/>
<evidence type="ECO:0000256" key="3">
    <source>
        <dbReference type="ARBA" id="ARBA00022561"/>
    </source>
</evidence>
<evidence type="ECO:0000256" key="14">
    <source>
        <dbReference type="ARBA" id="ARBA00023296"/>
    </source>
</evidence>
<dbReference type="GO" id="GO:0046718">
    <property type="term" value="P:symbiont entry into host cell"/>
    <property type="evidence" value="ECO:0007669"/>
    <property type="project" value="UniProtKB-KW"/>
</dbReference>
<evidence type="ECO:0000313" key="17">
    <source>
        <dbReference type="Proteomes" id="UP000290390"/>
    </source>
</evidence>